<keyword evidence="2" id="KW-0964">Secreted</keyword>
<sequence length="363" mass="37267">MPQSVRYAAAMFAAITVAGAFAAPAHAATAGVASVVSTTKVQYKAAKGKQNKVVVTRSGKTITIDDKVAVKAGKGCKAVKGDKTKVRCTPSKAPTRLRIFTYDRNDSIVNSTDLGLTSDGGTGNDKIYGGPRADFIQGGSGADKIYGRGGKDELHGDDGSDRLSGGDGDDWLAAEDGNDVLLGDAGHDSFHGGNGNDRMYGGPGQDGFSLSPADYGSDNDYVSGGAGDRDAVTYITYTKGIKADADGVTGDDGAKGEKDTLATDIEEIQGGEGNDVLYGTARVDYLYGWSGNDVIYGLGGDDLVAGEAGQDKLYGGAGDDYVSGYDWTEPKGQDRLDGGTNGTAEGDLCEAHGGDAKVGCERS</sequence>
<organism evidence="5 6">
    <name type="scientific">Actinoplanes aureus</name>
    <dbReference type="NCBI Taxonomy" id="2792083"/>
    <lineage>
        <taxon>Bacteria</taxon>
        <taxon>Bacillati</taxon>
        <taxon>Actinomycetota</taxon>
        <taxon>Actinomycetes</taxon>
        <taxon>Micromonosporales</taxon>
        <taxon>Micromonosporaceae</taxon>
        <taxon>Actinoplanes</taxon>
    </lineage>
</organism>
<feature type="signal peptide" evidence="4">
    <location>
        <begin position="1"/>
        <end position="22"/>
    </location>
</feature>
<dbReference type="SUPFAM" id="SSF51120">
    <property type="entry name" value="beta-Roll"/>
    <property type="match status" value="2"/>
</dbReference>
<dbReference type="EMBL" id="JADQTO010000002">
    <property type="protein sequence ID" value="MBG0560757.1"/>
    <property type="molecule type" value="Genomic_DNA"/>
</dbReference>
<dbReference type="InterPro" id="IPR050557">
    <property type="entry name" value="RTX_toxin/Mannuronan_C5-epim"/>
</dbReference>
<dbReference type="InterPro" id="IPR001343">
    <property type="entry name" value="Hemolysn_Ca-bd"/>
</dbReference>
<keyword evidence="6" id="KW-1185">Reference proteome</keyword>
<dbReference type="PANTHER" id="PTHR38340:SF1">
    <property type="entry name" value="S-LAYER PROTEIN"/>
    <property type="match status" value="1"/>
</dbReference>
<dbReference type="Pfam" id="PF00353">
    <property type="entry name" value="HemolysinCabind"/>
    <property type="match status" value="3"/>
</dbReference>
<dbReference type="Gene3D" id="2.150.10.10">
    <property type="entry name" value="Serralysin-like metalloprotease, C-terminal"/>
    <property type="match status" value="3"/>
</dbReference>
<keyword evidence="4" id="KW-0732">Signal</keyword>
<dbReference type="GO" id="GO:0005509">
    <property type="term" value="F:calcium ion binding"/>
    <property type="evidence" value="ECO:0007669"/>
    <property type="project" value="InterPro"/>
</dbReference>
<protein>
    <submittedName>
        <fullName evidence="5">Calcium-binding protein</fullName>
    </submittedName>
</protein>
<dbReference type="Proteomes" id="UP000598146">
    <property type="component" value="Unassembled WGS sequence"/>
</dbReference>
<comment type="subcellular location">
    <subcellularLocation>
        <location evidence="1">Secreted</location>
    </subcellularLocation>
</comment>
<dbReference type="RefSeq" id="WP_196412556.1">
    <property type="nucleotide sequence ID" value="NZ_JADQTO010000002.1"/>
</dbReference>
<feature type="region of interest" description="Disordered" evidence="3">
    <location>
        <begin position="325"/>
        <end position="350"/>
    </location>
</feature>
<evidence type="ECO:0000256" key="2">
    <source>
        <dbReference type="ARBA" id="ARBA00022525"/>
    </source>
</evidence>
<dbReference type="PANTHER" id="PTHR38340">
    <property type="entry name" value="S-LAYER PROTEIN"/>
    <property type="match status" value="1"/>
</dbReference>
<dbReference type="PRINTS" id="PR00313">
    <property type="entry name" value="CABNDNGRPT"/>
</dbReference>
<feature type="compositionally biased region" description="Basic and acidic residues" evidence="3">
    <location>
        <begin position="146"/>
        <end position="161"/>
    </location>
</feature>
<evidence type="ECO:0000256" key="1">
    <source>
        <dbReference type="ARBA" id="ARBA00004613"/>
    </source>
</evidence>
<evidence type="ECO:0000256" key="3">
    <source>
        <dbReference type="SAM" id="MobiDB-lite"/>
    </source>
</evidence>
<reference evidence="5" key="1">
    <citation type="submission" date="2020-11" db="EMBL/GenBank/DDBJ databases">
        <title>Isolation and identification of active actinomycetes.</title>
        <authorList>
            <person name="Sun X."/>
        </authorList>
    </citation>
    <scope>NUCLEOTIDE SEQUENCE</scope>
    <source>
        <strain evidence="5">NEAU-A11</strain>
    </source>
</reference>
<dbReference type="InterPro" id="IPR011049">
    <property type="entry name" value="Serralysin-like_metalloprot_C"/>
</dbReference>
<accession>A0A931FVG2</accession>
<feature type="compositionally biased region" description="Basic and acidic residues" evidence="3">
    <location>
        <begin position="328"/>
        <end position="337"/>
    </location>
</feature>
<gene>
    <name evidence="5" type="ORF">I4J89_04660</name>
</gene>
<evidence type="ECO:0000256" key="4">
    <source>
        <dbReference type="SAM" id="SignalP"/>
    </source>
</evidence>
<name>A0A931FVG2_9ACTN</name>
<dbReference type="AlphaFoldDB" id="A0A931FVG2"/>
<evidence type="ECO:0000313" key="5">
    <source>
        <dbReference type="EMBL" id="MBG0560757.1"/>
    </source>
</evidence>
<feature type="chain" id="PRO_5039527618" evidence="4">
    <location>
        <begin position="23"/>
        <end position="363"/>
    </location>
</feature>
<proteinExistence type="predicted"/>
<feature type="region of interest" description="Disordered" evidence="3">
    <location>
        <begin position="183"/>
        <end position="213"/>
    </location>
</feature>
<feature type="region of interest" description="Disordered" evidence="3">
    <location>
        <begin position="146"/>
        <end position="170"/>
    </location>
</feature>
<evidence type="ECO:0000313" key="6">
    <source>
        <dbReference type="Proteomes" id="UP000598146"/>
    </source>
</evidence>
<dbReference type="GO" id="GO:0005576">
    <property type="term" value="C:extracellular region"/>
    <property type="evidence" value="ECO:0007669"/>
    <property type="project" value="UniProtKB-SubCell"/>
</dbReference>
<comment type="caution">
    <text evidence="5">The sequence shown here is derived from an EMBL/GenBank/DDBJ whole genome shotgun (WGS) entry which is preliminary data.</text>
</comment>